<evidence type="ECO:0000313" key="8">
    <source>
        <dbReference type="Proteomes" id="UP001149140"/>
    </source>
</evidence>
<dbReference type="GO" id="GO:0016887">
    <property type="term" value="F:ATP hydrolysis activity"/>
    <property type="evidence" value="ECO:0007669"/>
    <property type="project" value="InterPro"/>
</dbReference>
<dbReference type="GO" id="GO:0005886">
    <property type="term" value="C:plasma membrane"/>
    <property type="evidence" value="ECO:0007669"/>
    <property type="project" value="UniProtKB-SubCell"/>
</dbReference>
<dbReference type="AlphaFoldDB" id="A0A9X3S5U7"/>
<dbReference type="Pfam" id="PF00005">
    <property type="entry name" value="ABC_tran"/>
    <property type="match status" value="1"/>
</dbReference>
<gene>
    <name evidence="7" type="ORF">OM076_37200</name>
</gene>
<dbReference type="PANTHER" id="PTHR43582:SF5">
    <property type="entry name" value="ABC TRANSPORTER"/>
    <property type="match status" value="1"/>
</dbReference>
<organism evidence="7 8">
    <name type="scientific">Solirubrobacter ginsenosidimutans</name>
    <dbReference type="NCBI Taxonomy" id="490573"/>
    <lineage>
        <taxon>Bacteria</taxon>
        <taxon>Bacillati</taxon>
        <taxon>Actinomycetota</taxon>
        <taxon>Thermoleophilia</taxon>
        <taxon>Solirubrobacterales</taxon>
        <taxon>Solirubrobacteraceae</taxon>
        <taxon>Solirubrobacter</taxon>
    </lineage>
</organism>
<dbReference type="InterPro" id="IPR003593">
    <property type="entry name" value="AAA+_ATPase"/>
</dbReference>
<dbReference type="SUPFAM" id="SSF52540">
    <property type="entry name" value="P-loop containing nucleoside triphosphate hydrolases"/>
    <property type="match status" value="1"/>
</dbReference>
<evidence type="ECO:0000256" key="2">
    <source>
        <dbReference type="ARBA" id="ARBA00022448"/>
    </source>
</evidence>
<dbReference type="InterPro" id="IPR005894">
    <property type="entry name" value="DrrA"/>
</dbReference>
<evidence type="ECO:0000256" key="4">
    <source>
        <dbReference type="ARBA" id="ARBA00022840"/>
    </source>
</evidence>
<evidence type="ECO:0000256" key="5">
    <source>
        <dbReference type="ARBA" id="ARBA00049985"/>
    </source>
</evidence>
<keyword evidence="3" id="KW-0547">Nucleotide-binding</keyword>
<dbReference type="Pfam" id="PF13732">
    <property type="entry name" value="DrrA1-3_C"/>
    <property type="match status" value="1"/>
</dbReference>
<dbReference type="Gene3D" id="3.40.50.300">
    <property type="entry name" value="P-loop containing nucleotide triphosphate hydrolases"/>
    <property type="match status" value="1"/>
</dbReference>
<comment type="caution">
    <text evidence="7">The sequence shown here is derived from an EMBL/GenBank/DDBJ whole genome shotgun (WGS) entry which is preliminary data.</text>
</comment>
<evidence type="ECO:0000256" key="1">
    <source>
        <dbReference type="ARBA" id="ARBA00004413"/>
    </source>
</evidence>
<feature type="domain" description="ABC transporter" evidence="6">
    <location>
        <begin position="9"/>
        <end position="241"/>
    </location>
</feature>
<comment type="subcellular location">
    <subcellularLocation>
        <location evidence="1">Cell membrane</location>
        <topology evidence="1">Peripheral membrane protein</topology>
        <orientation evidence="1">Cytoplasmic side</orientation>
    </subcellularLocation>
</comment>
<dbReference type="RefSeq" id="WP_270045223.1">
    <property type="nucleotide sequence ID" value="NZ_JAPDOD010000055.1"/>
</dbReference>
<protein>
    <submittedName>
        <fullName evidence="7">ATP-binding cassette domain-containing protein</fullName>
    </submittedName>
</protein>
<dbReference type="GO" id="GO:1900753">
    <property type="term" value="P:doxorubicin transport"/>
    <property type="evidence" value="ECO:0007669"/>
    <property type="project" value="InterPro"/>
</dbReference>
<keyword evidence="8" id="KW-1185">Reference proteome</keyword>
<dbReference type="GO" id="GO:0043215">
    <property type="term" value="P:daunorubicin transport"/>
    <property type="evidence" value="ECO:0007669"/>
    <property type="project" value="InterPro"/>
</dbReference>
<accession>A0A9X3S5U7</accession>
<sequence>MSLAASAGIEVEGLVREFKNGPKAVDGIHLQVAPGEIYGFLGPNGAGKSTTVLMLTTLLPPTAGTARVAGHDILREGPAVRAAIGAALQEAALDPLLTGRDHMRLQTSLQGLPKAQRRARGDELIERVGLSDAADRKVGGYSGGMKRRLDLALALVHSPRVLFLDEPTTGLDPSSRADLWAEVSRLAREDGVTVFLTTQYLEEADVLADRVGIIDAGHIVAEGTPEVLKAEIGRPSVEAVPADRADRDAVAQVLSQFGSVVPAPPGAAAVRLQSGEDLVAVVRALDGADLRVADLQLHQPSLDDVFLAKTGRKLAAEDSPVPAEVTA</sequence>
<dbReference type="PROSITE" id="PS50893">
    <property type="entry name" value="ABC_TRANSPORTER_2"/>
    <property type="match status" value="1"/>
</dbReference>
<dbReference type="PROSITE" id="PS00211">
    <property type="entry name" value="ABC_TRANSPORTER_1"/>
    <property type="match status" value="1"/>
</dbReference>
<evidence type="ECO:0000256" key="3">
    <source>
        <dbReference type="ARBA" id="ARBA00022741"/>
    </source>
</evidence>
<keyword evidence="4 7" id="KW-0067">ATP-binding</keyword>
<dbReference type="InterPro" id="IPR025302">
    <property type="entry name" value="DrrA1/2-like_C"/>
</dbReference>
<dbReference type="EMBL" id="JAPDOD010000055">
    <property type="protein sequence ID" value="MDA0165962.1"/>
    <property type="molecule type" value="Genomic_DNA"/>
</dbReference>
<dbReference type="InterPro" id="IPR027417">
    <property type="entry name" value="P-loop_NTPase"/>
</dbReference>
<dbReference type="Proteomes" id="UP001149140">
    <property type="component" value="Unassembled WGS sequence"/>
</dbReference>
<dbReference type="NCBIfam" id="TIGR01188">
    <property type="entry name" value="drrA"/>
    <property type="match status" value="1"/>
</dbReference>
<evidence type="ECO:0000313" key="7">
    <source>
        <dbReference type="EMBL" id="MDA0165962.1"/>
    </source>
</evidence>
<dbReference type="GO" id="GO:0005524">
    <property type="term" value="F:ATP binding"/>
    <property type="evidence" value="ECO:0007669"/>
    <property type="project" value="UniProtKB-KW"/>
</dbReference>
<dbReference type="InterPro" id="IPR017871">
    <property type="entry name" value="ABC_transporter-like_CS"/>
</dbReference>
<name>A0A9X3S5U7_9ACTN</name>
<evidence type="ECO:0000259" key="6">
    <source>
        <dbReference type="PROSITE" id="PS50893"/>
    </source>
</evidence>
<proteinExistence type="inferred from homology"/>
<dbReference type="PANTHER" id="PTHR43582">
    <property type="entry name" value="LINEARMYCIN RESISTANCE ATP-BINDING PROTEIN LNRL"/>
    <property type="match status" value="1"/>
</dbReference>
<dbReference type="InterPro" id="IPR003439">
    <property type="entry name" value="ABC_transporter-like_ATP-bd"/>
</dbReference>
<reference evidence="7" key="1">
    <citation type="submission" date="2022-10" db="EMBL/GenBank/DDBJ databases">
        <title>The WGS of Solirubrobacter ginsenosidimutans DSM 21036.</title>
        <authorList>
            <person name="Jiang Z."/>
        </authorList>
    </citation>
    <scope>NUCLEOTIDE SEQUENCE</scope>
    <source>
        <strain evidence="7">DSM 21036</strain>
    </source>
</reference>
<comment type="similarity">
    <text evidence="5">Belongs to the ABC transporter superfamily. Drug exporter-1 (DrugE1) (TC 3.A.1.105) family.</text>
</comment>
<keyword evidence="2" id="KW-0813">Transport</keyword>
<dbReference type="SMART" id="SM00382">
    <property type="entry name" value="AAA"/>
    <property type="match status" value="1"/>
</dbReference>